<dbReference type="AlphaFoldDB" id="A0A1G7L248"/>
<keyword evidence="2" id="KW-0143">Chaperone</keyword>
<keyword evidence="4" id="KW-1185">Reference proteome</keyword>
<protein>
    <submittedName>
        <fullName evidence="3">Urease accessory protein</fullName>
    </submittedName>
</protein>
<dbReference type="PANTHER" id="PTHR33643:SF1">
    <property type="entry name" value="UREASE ACCESSORY PROTEIN D"/>
    <property type="match status" value="1"/>
</dbReference>
<dbReference type="STRING" id="571438.SAMN05192586_10577"/>
<dbReference type="EMBL" id="FNBX01000005">
    <property type="protein sequence ID" value="SDF43079.1"/>
    <property type="molecule type" value="Genomic_DNA"/>
</dbReference>
<comment type="similarity">
    <text evidence="1">Belongs to the UreD family.</text>
</comment>
<evidence type="ECO:0000313" key="4">
    <source>
        <dbReference type="Proteomes" id="UP000199355"/>
    </source>
</evidence>
<accession>A0A1G7L248</accession>
<organism evidence="3 4">
    <name type="scientific">Desulfovibrio legallii</name>
    <dbReference type="NCBI Taxonomy" id="571438"/>
    <lineage>
        <taxon>Bacteria</taxon>
        <taxon>Pseudomonadati</taxon>
        <taxon>Thermodesulfobacteriota</taxon>
        <taxon>Desulfovibrionia</taxon>
        <taxon>Desulfovibrionales</taxon>
        <taxon>Desulfovibrionaceae</taxon>
        <taxon>Desulfovibrio</taxon>
    </lineage>
</organism>
<gene>
    <name evidence="3" type="ORF">SAMN05192586_10577</name>
</gene>
<evidence type="ECO:0000313" key="3">
    <source>
        <dbReference type="EMBL" id="SDF43079.1"/>
    </source>
</evidence>
<dbReference type="RefSeq" id="WP_218970731.1">
    <property type="nucleotide sequence ID" value="NZ_FNBX01000005.1"/>
</dbReference>
<dbReference type="Pfam" id="PF01774">
    <property type="entry name" value="UreD"/>
    <property type="match status" value="1"/>
</dbReference>
<dbReference type="Proteomes" id="UP000199355">
    <property type="component" value="Unassembled WGS sequence"/>
</dbReference>
<dbReference type="PANTHER" id="PTHR33643">
    <property type="entry name" value="UREASE ACCESSORY PROTEIN D"/>
    <property type="match status" value="1"/>
</dbReference>
<reference evidence="4" key="1">
    <citation type="submission" date="2016-10" db="EMBL/GenBank/DDBJ databases">
        <authorList>
            <person name="Varghese N."/>
            <person name="Submissions S."/>
        </authorList>
    </citation>
    <scope>NUCLEOTIDE SEQUENCE [LARGE SCALE GENOMIC DNA]</scope>
    <source>
        <strain evidence="4">KHC7</strain>
    </source>
</reference>
<evidence type="ECO:0000256" key="1">
    <source>
        <dbReference type="ARBA" id="ARBA00007177"/>
    </source>
</evidence>
<name>A0A1G7L248_9BACT</name>
<dbReference type="HAMAP" id="MF_01384">
    <property type="entry name" value="UreD"/>
    <property type="match status" value="1"/>
</dbReference>
<dbReference type="InterPro" id="IPR002669">
    <property type="entry name" value="UreD"/>
</dbReference>
<proteinExistence type="inferred from homology"/>
<dbReference type="GO" id="GO:0016151">
    <property type="term" value="F:nickel cation binding"/>
    <property type="evidence" value="ECO:0007669"/>
    <property type="project" value="InterPro"/>
</dbReference>
<sequence length="346" mass="36254">MRSPLPPASAVCRAVAPGTPDGSGHAFGPDRRWSAGLDLTFSVRQARSVLTEMAFHGPLRVQRPFYPEGPLPQTGLAEPCHCCLLHPPGGLVSGDELSITALVAPGAHALLTAPSATKCYAADACQVPHAQRATLRVRGGLLEWLPRETIVYDGARAELSTDIALDAAARCLGWEALCLGRAAAGEMFTRGRLRQRLSLWRGGRPLLHEALDLTAGEDLQHGPFGLQGQAVCATLFAVGRAGADGGPGPDQEALAAVCARLQAGLTPENPCTPQTADGRPGPGFAAALTPASGRAGATLRQGVLLLRYLGPDMEAARRLFFQAWALLRPVLAGRAPCPPRVWAGAF</sequence>
<evidence type="ECO:0000256" key="2">
    <source>
        <dbReference type="ARBA" id="ARBA00023186"/>
    </source>
</evidence>